<dbReference type="InterPro" id="IPR011335">
    <property type="entry name" value="Restrct_endonuc-II-like"/>
</dbReference>
<keyword evidence="9" id="KW-0234">DNA repair</keyword>
<keyword evidence="12" id="KW-1185">Reference proteome</keyword>
<evidence type="ECO:0000256" key="6">
    <source>
        <dbReference type="ARBA" id="ARBA00022839"/>
    </source>
</evidence>
<comment type="caution">
    <text evidence="11">The sequence shown here is derived from an EMBL/GenBank/DDBJ whole genome shotgun (WGS) entry which is preliminary data.</text>
</comment>
<keyword evidence="6" id="KW-0269">Exonuclease</keyword>
<dbReference type="Proteomes" id="UP000092024">
    <property type="component" value="Unassembled WGS sequence"/>
</dbReference>
<dbReference type="RefSeq" id="WP_068685593.1">
    <property type="nucleotide sequence ID" value="NZ_LYPA01000068.1"/>
</dbReference>
<evidence type="ECO:0000313" key="12">
    <source>
        <dbReference type="Proteomes" id="UP000092024"/>
    </source>
</evidence>
<dbReference type="EMBL" id="LYPA01000068">
    <property type="protein sequence ID" value="OBR63958.1"/>
    <property type="molecule type" value="Genomic_DNA"/>
</dbReference>
<evidence type="ECO:0000256" key="3">
    <source>
        <dbReference type="ARBA" id="ARBA00022763"/>
    </source>
</evidence>
<keyword evidence="3" id="KW-0227">DNA damage</keyword>
<keyword evidence="5" id="KW-0347">Helicase</keyword>
<dbReference type="STRING" id="1844972.A7K91_11220"/>
<dbReference type="InterPro" id="IPR011604">
    <property type="entry name" value="PDDEXK-like_dom_sf"/>
</dbReference>
<evidence type="ECO:0000256" key="4">
    <source>
        <dbReference type="ARBA" id="ARBA00022801"/>
    </source>
</evidence>
<evidence type="ECO:0000256" key="8">
    <source>
        <dbReference type="ARBA" id="ARBA00023125"/>
    </source>
</evidence>
<protein>
    <recommendedName>
        <fullName evidence="10">PD-(D/E)XK endonuclease-like domain-containing protein</fullName>
    </recommendedName>
</protein>
<evidence type="ECO:0000259" key="10">
    <source>
        <dbReference type="Pfam" id="PF12705"/>
    </source>
</evidence>
<keyword evidence="4" id="KW-0378">Hydrolase</keyword>
<reference evidence="11 12" key="1">
    <citation type="submission" date="2016-05" db="EMBL/GenBank/DDBJ databases">
        <title>Paenibacillus oryzae. sp. nov., isolated from the rice root.</title>
        <authorList>
            <person name="Zhang J."/>
            <person name="Zhang X."/>
        </authorList>
    </citation>
    <scope>NUCLEOTIDE SEQUENCE [LARGE SCALE GENOMIC DNA]</scope>
    <source>
        <strain evidence="11 12">1DrF-4</strain>
    </source>
</reference>
<dbReference type="SUPFAM" id="SSF52980">
    <property type="entry name" value="Restriction endonuclease-like"/>
    <property type="match status" value="1"/>
</dbReference>
<dbReference type="GO" id="GO:0005524">
    <property type="term" value="F:ATP binding"/>
    <property type="evidence" value="ECO:0007669"/>
    <property type="project" value="UniProtKB-KW"/>
</dbReference>
<dbReference type="GO" id="GO:0003677">
    <property type="term" value="F:DNA binding"/>
    <property type="evidence" value="ECO:0007669"/>
    <property type="project" value="UniProtKB-KW"/>
</dbReference>
<dbReference type="InterPro" id="IPR027417">
    <property type="entry name" value="P-loop_NTPase"/>
</dbReference>
<dbReference type="InterPro" id="IPR038726">
    <property type="entry name" value="PDDEXK_AddAB-type"/>
</dbReference>
<keyword evidence="8" id="KW-0238">DNA-binding</keyword>
<sequence length="965" mass="109744">MDLIARLYQKINEAPLSPKVLLSRSYAQGHQLLEQLCKRYGAVFNVEVQTLRGIVTAHTKSELFRRNISLLDEGQSVWVVRELMKQLAIESPMIYINESMLKPGIVNQVNRVISDMRLAGLRSDKVKAECFTNLHKGEYLKRLLAAYETYLRKNNVTDAAGLAEYLKPGRDETVYLALAPTGWSLLERNMIHKLSGERLCILDSEAPFYRNEEFSKNQFRMFRATGSLAEVREGFRRILSDLASLDRMEIILSDYEHYAPIIHSHAEALGVECTLSNGLPLVFCDAGKAVLGILDWIVEGFPVKRLAEMLRHGYISFSDECWSRTDWVRLLEKSGIGWGRERYFVILSQERLSEEERDQGTALLIYVKNWLDRLPEGHEWNPLILLEWVTDFVQKHVPVRSPEDAHVGAALKELTKHYATIPSEPMPMDLAVQYVKEMLAGIRIRAAATPKPGTIHISSLQNGGWSGRDRTWVLGMDERTWSISAVQDPLLLDQERITLSEHLKPAKERAKYVRSERESRLSQIRGEIWLSYSSYDTGEQKSQGPAFEMLQVLRLQTGDSSLDFGALEHSLGEPYRVMDIMHTTGVSAPVDGIDAWAGLLQGPNGKFNDGWQAAMETYPALAAGHQAQASRLDERLSAYDGWVESDTSTSSHTLDDVQCRDTISVSQLEKYASCGLQYYFYYVLKLRPKEVSEFDRTRWLQASERGSLLHDIFRRYLEDITDKGTKPAQHDKGRLVEIAEAVIRENALTIPAPNPHVFNNECEEIRRDAEIFYLHEVGRTDQPCFFELELSAQDGEPIEIRLPGGINFKLRGFVDRVDRIGPHEYRIIDYKTGSTSKYKAAAYFSGGTQLQHAIYSIAVEQWLRKTGIDPEAKVTEAEYYFPTERGRGEKVTRLQNRREDLASVVAKLLESRDRGIYVPAKESRTCGWCDYQAVCGSHAEWMAGKRESSVNADILSALLEVEEHD</sequence>
<keyword evidence="1" id="KW-0540">Nuclease</keyword>
<dbReference type="Pfam" id="PF12705">
    <property type="entry name" value="PDDEXK_1"/>
    <property type="match status" value="1"/>
</dbReference>
<evidence type="ECO:0000256" key="2">
    <source>
        <dbReference type="ARBA" id="ARBA00022741"/>
    </source>
</evidence>
<accession>A0A1A5YEE0</accession>
<keyword evidence="2" id="KW-0547">Nucleotide-binding</keyword>
<feature type="domain" description="PD-(D/E)XK endonuclease-like" evidence="10">
    <location>
        <begin position="662"/>
        <end position="935"/>
    </location>
</feature>
<dbReference type="AlphaFoldDB" id="A0A1A5YEE0"/>
<evidence type="ECO:0000256" key="5">
    <source>
        <dbReference type="ARBA" id="ARBA00022806"/>
    </source>
</evidence>
<name>A0A1A5YEE0_9BACL</name>
<organism evidence="11 12">
    <name type="scientific">Paenibacillus oryzae</name>
    <dbReference type="NCBI Taxonomy" id="1844972"/>
    <lineage>
        <taxon>Bacteria</taxon>
        <taxon>Bacillati</taxon>
        <taxon>Bacillota</taxon>
        <taxon>Bacilli</taxon>
        <taxon>Bacillales</taxon>
        <taxon>Paenibacillaceae</taxon>
        <taxon>Paenibacillus</taxon>
    </lineage>
</organism>
<gene>
    <name evidence="11" type="ORF">A7K91_11220</name>
</gene>
<keyword evidence="7" id="KW-0067">ATP-binding</keyword>
<dbReference type="Gene3D" id="3.90.320.10">
    <property type="match status" value="1"/>
</dbReference>
<evidence type="ECO:0000256" key="7">
    <source>
        <dbReference type="ARBA" id="ARBA00022840"/>
    </source>
</evidence>
<proteinExistence type="predicted"/>
<evidence type="ECO:0000256" key="9">
    <source>
        <dbReference type="ARBA" id="ARBA00023204"/>
    </source>
</evidence>
<dbReference type="SUPFAM" id="SSF52540">
    <property type="entry name" value="P-loop containing nucleoside triphosphate hydrolases"/>
    <property type="match status" value="1"/>
</dbReference>
<dbReference type="GO" id="GO:0004386">
    <property type="term" value="F:helicase activity"/>
    <property type="evidence" value="ECO:0007669"/>
    <property type="project" value="UniProtKB-KW"/>
</dbReference>
<dbReference type="GO" id="GO:0006281">
    <property type="term" value="P:DNA repair"/>
    <property type="evidence" value="ECO:0007669"/>
    <property type="project" value="UniProtKB-KW"/>
</dbReference>
<dbReference type="GO" id="GO:0004527">
    <property type="term" value="F:exonuclease activity"/>
    <property type="evidence" value="ECO:0007669"/>
    <property type="project" value="UniProtKB-KW"/>
</dbReference>
<evidence type="ECO:0000313" key="11">
    <source>
        <dbReference type="EMBL" id="OBR63958.1"/>
    </source>
</evidence>
<evidence type="ECO:0000256" key="1">
    <source>
        <dbReference type="ARBA" id="ARBA00022722"/>
    </source>
</evidence>